<feature type="compositionally biased region" description="Acidic residues" evidence="2">
    <location>
        <begin position="141"/>
        <end position="153"/>
    </location>
</feature>
<dbReference type="InterPro" id="IPR036217">
    <property type="entry name" value="MethylDNA_cys_MeTrfase_DNAb"/>
</dbReference>
<dbReference type="HOGENOM" id="CLU_000445_52_5_1"/>
<dbReference type="eggNOG" id="KOG4062">
    <property type="taxonomic scope" value="Eukaryota"/>
</dbReference>
<dbReference type="InterPro" id="IPR036388">
    <property type="entry name" value="WH-like_DNA-bd_sf"/>
</dbReference>
<accession>F0X7E0</accession>
<dbReference type="PANTHER" id="PTHR42942:SF1">
    <property type="entry name" value="ALKYLTRANSFERASE-LIKE PROTEIN 1"/>
    <property type="match status" value="1"/>
</dbReference>
<keyword evidence="5" id="KW-1185">Reference proteome</keyword>
<gene>
    <name evidence="4" type="ORF">CMQ_6845</name>
</gene>
<keyword evidence="1" id="KW-0227">DNA damage</keyword>
<dbReference type="InterPro" id="IPR014048">
    <property type="entry name" value="MethylDNA_cys_MeTrfase_DNA-bd"/>
</dbReference>
<dbReference type="OrthoDB" id="2548197at2759"/>
<dbReference type="CDD" id="cd06445">
    <property type="entry name" value="ATase"/>
    <property type="match status" value="1"/>
</dbReference>
<dbReference type="GO" id="GO:0006281">
    <property type="term" value="P:DNA repair"/>
    <property type="evidence" value="ECO:0007669"/>
    <property type="project" value="InterPro"/>
</dbReference>
<dbReference type="InterPro" id="IPR052520">
    <property type="entry name" value="ATL_DNA_repair"/>
</dbReference>
<dbReference type="PANTHER" id="PTHR42942">
    <property type="entry name" value="6-O-METHYLGUANINE DNA METHYLTRANSFERASE"/>
    <property type="match status" value="1"/>
</dbReference>
<feature type="domain" description="Methylated-DNA-[protein]-cysteine S-methyltransferase DNA binding" evidence="3">
    <location>
        <begin position="10"/>
        <end position="110"/>
    </location>
</feature>
<evidence type="ECO:0000259" key="3">
    <source>
        <dbReference type="Pfam" id="PF01035"/>
    </source>
</evidence>
<evidence type="ECO:0000313" key="4">
    <source>
        <dbReference type="EMBL" id="EFX06524.1"/>
    </source>
</evidence>
<organism evidence="5">
    <name type="scientific">Grosmannia clavigera (strain kw1407 / UAMH 11150)</name>
    <name type="common">Blue stain fungus</name>
    <name type="synonym">Graphiocladiella clavigera</name>
    <dbReference type="NCBI Taxonomy" id="655863"/>
    <lineage>
        <taxon>Eukaryota</taxon>
        <taxon>Fungi</taxon>
        <taxon>Dikarya</taxon>
        <taxon>Ascomycota</taxon>
        <taxon>Pezizomycotina</taxon>
        <taxon>Sordariomycetes</taxon>
        <taxon>Sordariomycetidae</taxon>
        <taxon>Ophiostomatales</taxon>
        <taxon>Ophiostomataceae</taxon>
        <taxon>Leptographium</taxon>
    </lineage>
</organism>
<dbReference type="EMBL" id="GL629729">
    <property type="protein sequence ID" value="EFX06524.1"/>
    <property type="molecule type" value="Genomic_DNA"/>
</dbReference>
<dbReference type="Gene3D" id="1.10.10.10">
    <property type="entry name" value="Winged helix-like DNA-binding domain superfamily/Winged helix DNA-binding domain"/>
    <property type="match status" value="1"/>
</dbReference>
<dbReference type="GO" id="GO:0003824">
    <property type="term" value="F:catalytic activity"/>
    <property type="evidence" value="ECO:0007669"/>
    <property type="project" value="InterPro"/>
</dbReference>
<dbReference type="AlphaFoldDB" id="F0X7E0"/>
<dbReference type="STRING" id="655863.F0X7E0"/>
<dbReference type="RefSeq" id="XP_014176006.1">
    <property type="nucleotide sequence ID" value="XM_014320531.1"/>
</dbReference>
<dbReference type="GeneID" id="25980323"/>
<reference evidence="4 5" key="1">
    <citation type="journal article" date="2011" name="Proc. Natl. Acad. Sci. U.S.A.">
        <title>Genome and transcriptome analyses of the mountain pine beetle-fungal symbiont Grosmannia clavigera, a lodgepole pine pathogen.</title>
        <authorList>
            <person name="DiGuistini S."/>
            <person name="Wang Y."/>
            <person name="Liao N.Y."/>
            <person name="Taylor G."/>
            <person name="Tanguay P."/>
            <person name="Feau N."/>
            <person name="Henrissat B."/>
            <person name="Chan S.K."/>
            <person name="Hesse-Orce U."/>
            <person name="Alamouti S.M."/>
            <person name="Tsui C.K.M."/>
            <person name="Docking R.T."/>
            <person name="Levasseur A."/>
            <person name="Haridas S."/>
            <person name="Robertson G."/>
            <person name="Birol I."/>
            <person name="Holt R.A."/>
            <person name="Marra M.A."/>
            <person name="Hamelin R.C."/>
            <person name="Hirst M."/>
            <person name="Jones S.J.M."/>
            <person name="Bohlmann J."/>
            <person name="Breuil C."/>
        </authorList>
    </citation>
    <scope>NUCLEOTIDE SEQUENCE [LARGE SCALE GENOMIC DNA]</scope>
    <source>
        <strain evidence="5">kw1407 / UAMH 11150</strain>
    </source>
</reference>
<dbReference type="InParanoid" id="F0X7E0"/>
<proteinExistence type="predicted"/>
<protein>
    <submittedName>
        <fullName evidence="4">Mgmt family protein</fullName>
    </submittedName>
</protein>
<evidence type="ECO:0000256" key="1">
    <source>
        <dbReference type="ARBA" id="ARBA00022763"/>
    </source>
</evidence>
<evidence type="ECO:0000256" key="2">
    <source>
        <dbReference type="SAM" id="MobiDB-lite"/>
    </source>
</evidence>
<dbReference type="SUPFAM" id="SSF46767">
    <property type="entry name" value="Methylated DNA-protein cysteine methyltransferase, C-terminal domain"/>
    <property type="match status" value="1"/>
</dbReference>
<feature type="region of interest" description="Disordered" evidence="2">
    <location>
        <begin position="133"/>
        <end position="153"/>
    </location>
</feature>
<name>F0X7E0_GROCL</name>
<dbReference type="Pfam" id="PF01035">
    <property type="entry name" value="DNA_binding_1"/>
    <property type="match status" value="1"/>
</dbReference>
<evidence type="ECO:0000313" key="5">
    <source>
        <dbReference type="Proteomes" id="UP000007796"/>
    </source>
</evidence>
<sequence>MPRSDEAASFFFAVYAAVSEIPPGRVTTYGHIAALIGMPQRPRQVGICLKHLPADATDALDAPDSQPLRFHSGNVPWQRVLNAKGLISPRAGDGGNGRRRQAEALRAEGVEVRENAGGLGEMAVDLGRFGWFPRQLPSEREGEEDEDGDENDD</sequence>
<dbReference type="Proteomes" id="UP000007796">
    <property type="component" value="Unassembled WGS sequence"/>
</dbReference>